<feature type="domain" description="Acylphosphatase-like" evidence="8">
    <location>
        <begin position="6"/>
        <end position="92"/>
    </location>
</feature>
<dbReference type="Gene3D" id="3.30.70.100">
    <property type="match status" value="1"/>
</dbReference>
<evidence type="ECO:0000313" key="9">
    <source>
        <dbReference type="EMBL" id="MWB99368.1"/>
    </source>
</evidence>
<proteinExistence type="inferred from homology"/>
<evidence type="ECO:0000313" key="10">
    <source>
        <dbReference type="Proteomes" id="UP000438182"/>
    </source>
</evidence>
<evidence type="ECO:0000256" key="7">
    <source>
        <dbReference type="RuleBase" id="RU004168"/>
    </source>
</evidence>
<dbReference type="PANTHER" id="PTHR47268">
    <property type="entry name" value="ACYLPHOSPHATASE"/>
    <property type="match status" value="1"/>
</dbReference>
<dbReference type="AlphaFoldDB" id="A0A6I4NYL6"/>
<dbReference type="InterPro" id="IPR017968">
    <property type="entry name" value="Acylphosphatase_CS"/>
</dbReference>
<evidence type="ECO:0000259" key="8">
    <source>
        <dbReference type="PROSITE" id="PS51160"/>
    </source>
</evidence>
<dbReference type="Pfam" id="PF00708">
    <property type="entry name" value="Acylphosphatase"/>
    <property type="match status" value="1"/>
</dbReference>
<dbReference type="PROSITE" id="PS00151">
    <property type="entry name" value="ACYLPHOSPHATASE_2"/>
    <property type="match status" value="1"/>
</dbReference>
<evidence type="ECO:0000256" key="4">
    <source>
        <dbReference type="ARBA" id="ARBA00047645"/>
    </source>
</evidence>
<dbReference type="PROSITE" id="PS51160">
    <property type="entry name" value="ACYLPHOSPHATASE_3"/>
    <property type="match status" value="1"/>
</dbReference>
<reference evidence="9 10" key="1">
    <citation type="submission" date="2019-12" db="EMBL/GenBank/DDBJ databases">
        <authorList>
            <person name="Kim Y.S."/>
        </authorList>
    </citation>
    <scope>NUCLEOTIDE SEQUENCE [LARGE SCALE GENOMIC DNA]</scope>
    <source>
        <strain evidence="9 10">MMS17-SY077</strain>
    </source>
</reference>
<gene>
    <name evidence="9" type="ORF">GB864_12530</name>
</gene>
<dbReference type="InterPro" id="IPR036046">
    <property type="entry name" value="Acylphosphatase-like_dom_sf"/>
</dbReference>
<dbReference type="InterPro" id="IPR001792">
    <property type="entry name" value="Acylphosphatase-like_dom"/>
</dbReference>
<name>A0A6I4NYL6_9MICO</name>
<evidence type="ECO:0000256" key="3">
    <source>
        <dbReference type="ARBA" id="ARBA00015991"/>
    </source>
</evidence>
<dbReference type="EMBL" id="WSTA01000057">
    <property type="protein sequence ID" value="MWB99368.1"/>
    <property type="molecule type" value="Genomic_DNA"/>
</dbReference>
<evidence type="ECO:0000256" key="1">
    <source>
        <dbReference type="ARBA" id="ARBA00005614"/>
    </source>
</evidence>
<comment type="catalytic activity">
    <reaction evidence="4 5 6">
        <text>an acyl phosphate + H2O = a carboxylate + phosphate + H(+)</text>
        <dbReference type="Rhea" id="RHEA:14965"/>
        <dbReference type="ChEBI" id="CHEBI:15377"/>
        <dbReference type="ChEBI" id="CHEBI:15378"/>
        <dbReference type="ChEBI" id="CHEBI:29067"/>
        <dbReference type="ChEBI" id="CHEBI:43474"/>
        <dbReference type="ChEBI" id="CHEBI:59918"/>
        <dbReference type="EC" id="3.6.1.7"/>
    </reaction>
</comment>
<comment type="similarity">
    <text evidence="1 7">Belongs to the acylphosphatase family.</text>
</comment>
<protein>
    <recommendedName>
        <fullName evidence="3 5">Acylphosphatase</fullName>
        <ecNumber evidence="2 5">3.6.1.7</ecNumber>
    </recommendedName>
</protein>
<dbReference type="PANTHER" id="PTHR47268:SF4">
    <property type="entry name" value="ACYLPHOSPHATASE"/>
    <property type="match status" value="1"/>
</dbReference>
<evidence type="ECO:0000256" key="2">
    <source>
        <dbReference type="ARBA" id="ARBA00012150"/>
    </source>
</evidence>
<feature type="active site" evidence="5">
    <location>
        <position position="39"/>
    </location>
</feature>
<organism evidence="9 10">
    <name type="scientific">Agromyces seonyuensis</name>
    <dbReference type="NCBI Taxonomy" id="2662446"/>
    <lineage>
        <taxon>Bacteria</taxon>
        <taxon>Bacillati</taxon>
        <taxon>Actinomycetota</taxon>
        <taxon>Actinomycetes</taxon>
        <taxon>Micrococcales</taxon>
        <taxon>Microbacteriaceae</taxon>
        <taxon>Agromyces</taxon>
    </lineage>
</organism>
<dbReference type="PRINTS" id="PR00112">
    <property type="entry name" value="ACYLPHPHTASE"/>
</dbReference>
<dbReference type="PROSITE" id="PS00150">
    <property type="entry name" value="ACYLPHOSPHATASE_1"/>
    <property type="match status" value="1"/>
</dbReference>
<keyword evidence="10" id="KW-1185">Reference proteome</keyword>
<comment type="caution">
    <text evidence="9">The sequence shown here is derived from an EMBL/GenBank/DDBJ whole genome shotgun (WGS) entry which is preliminary data.</text>
</comment>
<evidence type="ECO:0000256" key="5">
    <source>
        <dbReference type="PROSITE-ProRule" id="PRU00520"/>
    </source>
</evidence>
<evidence type="ECO:0000256" key="6">
    <source>
        <dbReference type="RuleBase" id="RU000553"/>
    </source>
</evidence>
<dbReference type="RefSeq" id="WP_160425560.1">
    <property type="nucleotide sequence ID" value="NZ_WSTA01000057.1"/>
</dbReference>
<dbReference type="InterPro" id="IPR020456">
    <property type="entry name" value="Acylphosphatase"/>
</dbReference>
<feature type="active site" evidence="5">
    <location>
        <position position="21"/>
    </location>
</feature>
<accession>A0A6I4NYL6</accession>
<dbReference type="GO" id="GO:0003998">
    <property type="term" value="F:acylphosphatase activity"/>
    <property type="evidence" value="ECO:0007669"/>
    <property type="project" value="UniProtKB-EC"/>
</dbReference>
<dbReference type="EC" id="3.6.1.7" evidence="2 5"/>
<sequence>MSRVVRRRVVIHGRVQGVGFRWFVHDAADAAGVVGWVRNRPAGSVEAELEGPPAAIDDVIGLLRVGPPGARVDRVDVEESGLQGDTAFRILHT</sequence>
<keyword evidence="5 6" id="KW-0378">Hydrolase</keyword>
<dbReference type="Proteomes" id="UP000438182">
    <property type="component" value="Unassembled WGS sequence"/>
</dbReference>
<dbReference type="SUPFAM" id="SSF54975">
    <property type="entry name" value="Acylphosphatase/BLUF domain-like"/>
    <property type="match status" value="1"/>
</dbReference>